<dbReference type="AlphaFoldDB" id="A0A3P7L368"/>
<sequence>MIAAARSVIARRLVDAEKVCIMGSSAGGYLVLSALLHSDVFKAAVSIYGVGDLVGLAKDTHKFERGYNEVLIGKYPEDEQLYKDRSPINHIDRLRTPIAFLHGKEDTVVPVSQSVEMYDKLRQKGVTTALMLFDGNNHKRCDFLCGCYLDEGHGFRGADAVRRSTEASYVFLCKVLGIQPSISSD</sequence>
<dbReference type="InterPro" id="IPR029058">
    <property type="entry name" value="AB_hydrolase_fold"/>
</dbReference>
<dbReference type="PANTHER" id="PTHR43056:SF5">
    <property type="entry name" value="PEPTIDASE S9 PROLYL OLIGOPEPTIDASE CATALYTIC DOMAIN-CONTAINING PROTEIN"/>
    <property type="match status" value="1"/>
</dbReference>
<dbReference type="Pfam" id="PF00326">
    <property type="entry name" value="Peptidase_S9"/>
    <property type="match status" value="1"/>
</dbReference>
<dbReference type="InterPro" id="IPR001375">
    <property type="entry name" value="Peptidase_S9_cat"/>
</dbReference>
<keyword evidence="3" id="KW-1185">Reference proteome</keyword>
<dbReference type="OrthoDB" id="416344at2759"/>
<dbReference type="PANTHER" id="PTHR43056">
    <property type="entry name" value="PEPTIDASE S9 PROLYL OLIGOPEPTIDASE"/>
    <property type="match status" value="1"/>
</dbReference>
<protein>
    <recommendedName>
        <fullName evidence="1">Peptidase S9 prolyl oligopeptidase catalytic domain-containing protein</fullName>
    </recommendedName>
</protein>
<evidence type="ECO:0000313" key="2">
    <source>
        <dbReference type="EMBL" id="VDM73668.1"/>
    </source>
</evidence>
<organism evidence="2 3">
    <name type="scientific">Strongylus vulgaris</name>
    <name type="common">Blood worm</name>
    <dbReference type="NCBI Taxonomy" id="40348"/>
    <lineage>
        <taxon>Eukaryota</taxon>
        <taxon>Metazoa</taxon>
        <taxon>Ecdysozoa</taxon>
        <taxon>Nematoda</taxon>
        <taxon>Chromadorea</taxon>
        <taxon>Rhabditida</taxon>
        <taxon>Rhabditina</taxon>
        <taxon>Rhabditomorpha</taxon>
        <taxon>Strongyloidea</taxon>
        <taxon>Strongylidae</taxon>
        <taxon>Strongylus</taxon>
    </lineage>
</organism>
<evidence type="ECO:0000259" key="1">
    <source>
        <dbReference type="Pfam" id="PF00326"/>
    </source>
</evidence>
<reference evidence="2 3" key="1">
    <citation type="submission" date="2018-11" db="EMBL/GenBank/DDBJ databases">
        <authorList>
            <consortium name="Pathogen Informatics"/>
        </authorList>
    </citation>
    <scope>NUCLEOTIDE SEQUENCE [LARGE SCALE GENOMIC DNA]</scope>
</reference>
<dbReference type="GO" id="GO:0006508">
    <property type="term" value="P:proteolysis"/>
    <property type="evidence" value="ECO:0007669"/>
    <property type="project" value="InterPro"/>
</dbReference>
<evidence type="ECO:0000313" key="3">
    <source>
        <dbReference type="Proteomes" id="UP000270094"/>
    </source>
</evidence>
<feature type="domain" description="Peptidase S9 prolyl oligopeptidase catalytic" evidence="1">
    <location>
        <begin position="2"/>
        <end position="175"/>
    </location>
</feature>
<dbReference type="Proteomes" id="UP000270094">
    <property type="component" value="Unassembled WGS sequence"/>
</dbReference>
<proteinExistence type="predicted"/>
<dbReference type="Gene3D" id="3.40.50.1820">
    <property type="entry name" value="alpha/beta hydrolase"/>
    <property type="match status" value="1"/>
</dbReference>
<name>A0A3P7L368_STRVU</name>
<dbReference type="EMBL" id="UYYB01031883">
    <property type="protein sequence ID" value="VDM73668.1"/>
    <property type="molecule type" value="Genomic_DNA"/>
</dbReference>
<accession>A0A3P7L368</accession>
<gene>
    <name evidence="2" type="ORF">SVUK_LOCUS8666</name>
</gene>
<dbReference type="SUPFAM" id="SSF53474">
    <property type="entry name" value="alpha/beta-Hydrolases"/>
    <property type="match status" value="1"/>
</dbReference>
<dbReference type="GO" id="GO:0008236">
    <property type="term" value="F:serine-type peptidase activity"/>
    <property type="evidence" value="ECO:0007669"/>
    <property type="project" value="InterPro"/>
</dbReference>
<feature type="non-terminal residue" evidence="2">
    <location>
        <position position="185"/>
    </location>
</feature>
<dbReference type="InterPro" id="IPR050585">
    <property type="entry name" value="Xaa-Pro_dipeptidyl-ppase/CocE"/>
</dbReference>